<comment type="subunit">
    <text evidence="13">Homotetramer.</text>
</comment>
<keyword evidence="6 13" id="KW-0560">Oxidoreductase</keyword>
<evidence type="ECO:0000313" key="16">
    <source>
        <dbReference type="EMBL" id="BBI01131.1"/>
    </source>
</evidence>
<dbReference type="InterPro" id="IPR023940">
    <property type="entry name" value="DHDPR_bac"/>
</dbReference>
<dbReference type="InterPro" id="IPR036291">
    <property type="entry name" value="NAD(P)-bd_dom_sf"/>
</dbReference>
<accession>A0A455T9X5</accession>
<organism evidence="16 17">
    <name type="scientific">Buchnera aphidicola</name>
    <name type="common">Nipponaphis monzeni</name>
    <dbReference type="NCBI Taxonomy" id="2495405"/>
    <lineage>
        <taxon>Bacteria</taxon>
        <taxon>Pseudomonadati</taxon>
        <taxon>Pseudomonadota</taxon>
        <taxon>Gammaproteobacteria</taxon>
        <taxon>Enterobacterales</taxon>
        <taxon>Erwiniaceae</taxon>
        <taxon>Buchnera</taxon>
    </lineage>
</organism>
<dbReference type="PANTHER" id="PTHR20836">
    <property type="entry name" value="DIHYDRODIPICOLINATE REDUCTASE"/>
    <property type="match status" value="1"/>
</dbReference>
<evidence type="ECO:0000256" key="1">
    <source>
        <dbReference type="ARBA" id="ARBA00006642"/>
    </source>
</evidence>
<gene>
    <name evidence="13 16" type="primary">dapB</name>
    <name evidence="16" type="ORF">BUCNMO_116</name>
</gene>
<evidence type="ECO:0000256" key="5">
    <source>
        <dbReference type="ARBA" id="ARBA00022915"/>
    </source>
</evidence>
<dbReference type="InterPro" id="IPR022664">
    <property type="entry name" value="DapB_N_CS"/>
</dbReference>
<dbReference type="HAMAP" id="MF_00102">
    <property type="entry name" value="DapB"/>
    <property type="match status" value="1"/>
</dbReference>
<protein>
    <recommendedName>
        <fullName evidence="10 13">4-hydroxy-tetrahydrodipicolinate reductase</fullName>
        <shortName evidence="13">HTPA reductase</shortName>
        <ecNumber evidence="10 13">1.17.1.8</ecNumber>
    </recommendedName>
</protein>
<dbReference type="InterPro" id="IPR000846">
    <property type="entry name" value="DapB_N"/>
</dbReference>
<dbReference type="GO" id="GO:0009089">
    <property type="term" value="P:lysine biosynthetic process via diaminopimelate"/>
    <property type="evidence" value="ECO:0007669"/>
    <property type="project" value="UniProtKB-UniRule"/>
</dbReference>
<dbReference type="EMBL" id="AP019379">
    <property type="protein sequence ID" value="BBI01131.1"/>
    <property type="molecule type" value="Genomic_DNA"/>
</dbReference>
<dbReference type="Proteomes" id="UP000317544">
    <property type="component" value="Chromosome"/>
</dbReference>
<comment type="caution">
    <text evidence="13">Was originally thought to be a dihydrodipicolinate reductase (DHDPR), catalyzing the conversion of dihydrodipicolinate to tetrahydrodipicolinate. However, it was shown in E.coli that the substrate of the enzymatic reaction is not dihydrodipicolinate (DHDP) but in fact (2S,4S)-4-hydroxy-2,3,4,5-tetrahydrodipicolinic acid (HTPA), the product released by the DapA-catalyzed reaction.</text>
</comment>
<comment type="catalytic activity">
    <reaction evidence="11 13">
        <text>(S)-2,3,4,5-tetrahydrodipicolinate + NADP(+) + H2O = (2S,4S)-4-hydroxy-2,3,4,5-tetrahydrodipicolinate + NADPH + H(+)</text>
        <dbReference type="Rhea" id="RHEA:35331"/>
        <dbReference type="ChEBI" id="CHEBI:15377"/>
        <dbReference type="ChEBI" id="CHEBI:15378"/>
        <dbReference type="ChEBI" id="CHEBI:16845"/>
        <dbReference type="ChEBI" id="CHEBI:57783"/>
        <dbReference type="ChEBI" id="CHEBI:58349"/>
        <dbReference type="ChEBI" id="CHEBI:67139"/>
        <dbReference type="EC" id="1.17.1.8"/>
    </reaction>
</comment>
<dbReference type="GO" id="GO:0050661">
    <property type="term" value="F:NADP binding"/>
    <property type="evidence" value="ECO:0007669"/>
    <property type="project" value="UniProtKB-UniRule"/>
</dbReference>
<dbReference type="RefSeq" id="WP_158344657.1">
    <property type="nucleotide sequence ID" value="NZ_AP019379.1"/>
</dbReference>
<keyword evidence="3 13" id="KW-0028">Amino-acid biosynthesis</keyword>
<evidence type="ECO:0000313" key="17">
    <source>
        <dbReference type="Proteomes" id="UP000317544"/>
    </source>
</evidence>
<feature type="domain" description="Dihydrodipicolinate reductase C-terminal" evidence="15">
    <location>
        <begin position="132"/>
        <end position="268"/>
    </location>
</feature>
<dbReference type="CDD" id="cd02274">
    <property type="entry name" value="DHDPR_N"/>
    <property type="match status" value="1"/>
</dbReference>
<dbReference type="EC" id="1.17.1.8" evidence="10 13"/>
<feature type="binding site" evidence="13">
    <location>
        <begin position="12"/>
        <end position="17"/>
    </location>
    <ligand>
        <name>NAD(+)</name>
        <dbReference type="ChEBI" id="CHEBI:57540"/>
    </ligand>
</feature>
<feature type="binding site" evidence="13">
    <location>
        <begin position="126"/>
        <end position="129"/>
    </location>
    <ligand>
        <name>NAD(+)</name>
        <dbReference type="ChEBI" id="CHEBI:57540"/>
    </ligand>
</feature>
<comment type="catalytic activity">
    <reaction evidence="12 13">
        <text>(S)-2,3,4,5-tetrahydrodipicolinate + NAD(+) + H2O = (2S,4S)-4-hydroxy-2,3,4,5-tetrahydrodipicolinate + NADH + H(+)</text>
        <dbReference type="Rhea" id="RHEA:35323"/>
        <dbReference type="ChEBI" id="CHEBI:15377"/>
        <dbReference type="ChEBI" id="CHEBI:15378"/>
        <dbReference type="ChEBI" id="CHEBI:16845"/>
        <dbReference type="ChEBI" id="CHEBI:57540"/>
        <dbReference type="ChEBI" id="CHEBI:57945"/>
        <dbReference type="ChEBI" id="CHEBI:67139"/>
        <dbReference type="EC" id="1.17.1.8"/>
    </reaction>
</comment>
<dbReference type="GO" id="GO:0008839">
    <property type="term" value="F:4-hydroxy-tetrahydrodipicolinate reductase"/>
    <property type="evidence" value="ECO:0007669"/>
    <property type="project" value="UniProtKB-UniRule"/>
</dbReference>
<dbReference type="SUPFAM" id="SSF51735">
    <property type="entry name" value="NAD(P)-binding Rossmann-fold domains"/>
    <property type="match status" value="1"/>
</dbReference>
<feature type="active site" description="Proton donor" evidence="13">
    <location>
        <position position="163"/>
    </location>
</feature>
<keyword evidence="5 13" id="KW-0220">Diaminopimelate biosynthesis</keyword>
<evidence type="ECO:0000256" key="3">
    <source>
        <dbReference type="ARBA" id="ARBA00022605"/>
    </source>
</evidence>
<dbReference type="AlphaFoldDB" id="A0A455T9X5"/>
<dbReference type="Pfam" id="PF01113">
    <property type="entry name" value="DapB_N"/>
    <property type="match status" value="1"/>
</dbReference>
<evidence type="ECO:0000256" key="7">
    <source>
        <dbReference type="ARBA" id="ARBA00023027"/>
    </source>
</evidence>
<comment type="caution">
    <text evidence="13">Lacks conserved residue(s) required for the propagation of feature annotation.</text>
</comment>
<keyword evidence="7 13" id="KW-0520">NAD</keyword>
<dbReference type="InterPro" id="IPR022663">
    <property type="entry name" value="DapB_C"/>
</dbReference>
<keyword evidence="8 13" id="KW-0457">Lysine biosynthesis</keyword>
<dbReference type="PANTHER" id="PTHR20836:SF0">
    <property type="entry name" value="4-HYDROXY-TETRAHYDRODIPICOLINATE REDUCTASE 1, CHLOROPLASTIC-RELATED"/>
    <property type="match status" value="1"/>
</dbReference>
<keyword evidence="17" id="KW-1185">Reference proteome</keyword>
<dbReference type="PIRSF" id="PIRSF000161">
    <property type="entry name" value="DHPR"/>
    <property type="match status" value="1"/>
</dbReference>
<feature type="binding site" evidence="13">
    <location>
        <begin position="169"/>
        <end position="170"/>
    </location>
    <ligand>
        <name>(S)-2,3,4,5-tetrahydrodipicolinate</name>
        <dbReference type="ChEBI" id="CHEBI:16845"/>
    </ligand>
</feature>
<dbReference type="FunFam" id="3.30.360.10:FF:000004">
    <property type="entry name" value="4-hydroxy-tetrahydrodipicolinate reductase"/>
    <property type="match status" value="1"/>
</dbReference>
<evidence type="ECO:0000256" key="4">
    <source>
        <dbReference type="ARBA" id="ARBA00022857"/>
    </source>
</evidence>
<evidence type="ECO:0000256" key="2">
    <source>
        <dbReference type="ARBA" id="ARBA00022490"/>
    </source>
</evidence>
<evidence type="ECO:0000256" key="6">
    <source>
        <dbReference type="ARBA" id="ARBA00023002"/>
    </source>
</evidence>
<feature type="domain" description="Dihydrodipicolinate reductase N-terminal" evidence="14">
    <location>
        <begin position="7"/>
        <end position="129"/>
    </location>
</feature>
<evidence type="ECO:0000256" key="9">
    <source>
        <dbReference type="ARBA" id="ARBA00037922"/>
    </source>
</evidence>
<reference evidence="16 17" key="1">
    <citation type="journal article" date="2019" name="Proc. Natl. Acad. Sci. U.S.A.">
        <title>Exaggeration and cooption of innate immunity for social defense.</title>
        <authorList>
            <person name="Kutsukake M."/>
            <person name="Moriyama M."/>
            <person name="Shigenobu S."/>
            <person name="Meng X.-Y."/>
            <person name="Nikoh N."/>
            <person name="Noda C."/>
            <person name="Kobayashi S."/>
            <person name="Fukatsu T."/>
        </authorList>
    </citation>
    <scope>NUCLEOTIDE SEQUENCE [LARGE SCALE GENOMIC DNA]</scope>
    <source>
        <strain evidence="16 17">Nmo</strain>
    </source>
</reference>
<evidence type="ECO:0000259" key="14">
    <source>
        <dbReference type="Pfam" id="PF01113"/>
    </source>
</evidence>
<evidence type="ECO:0000256" key="10">
    <source>
        <dbReference type="ARBA" id="ARBA00038983"/>
    </source>
</evidence>
<dbReference type="GO" id="GO:0051287">
    <property type="term" value="F:NAD binding"/>
    <property type="evidence" value="ECO:0007669"/>
    <property type="project" value="UniProtKB-UniRule"/>
</dbReference>
<evidence type="ECO:0000256" key="11">
    <source>
        <dbReference type="ARBA" id="ARBA00049080"/>
    </source>
</evidence>
<dbReference type="NCBIfam" id="TIGR00036">
    <property type="entry name" value="dapB"/>
    <property type="match status" value="1"/>
</dbReference>
<comment type="subcellular location">
    <subcellularLocation>
        <location evidence="13">Cytoplasm</location>
    </subcellularLocation>
</comment>
<dbReference type="PROSITE" id="PS01298">
    <property type="entry name" value="DAPB"/>
    <property type="match status" value="1"/>
</dbReference>
<dbReference type="Pfam" id="PF05173">
    <property type="entry name" value="DapB_C"/>
    <property type="match status" value="1"/>
</dbReference>
<feature type="binding site" evidence="13">
    <location>
        <position position="39"/>
    </location>
    <ligand>
        <name>NADP(+)</name>
        <dbReference type="ChEBI" id="CHEBI:58349"/>
    </ligand>
</feature>
<keyword evidence="2 13" id="KW-0963">Cytoplasm</keyword>
<dbReference type="Gene3D" id="3.30.360.10">
    <property type="entry name" value="Dihydrodipicolinate Reductase, domain 2"/>
    <property type="match status" value="1"/>
</dbReference>
<feature type="binding site" evidence="13">
    <location>
        <position position="160"/>
    </location>
    <ligand>
        <name>(S)-2,3,4,5-tetrahydrodipicolinate</name>
        <dbReference type="ChEBI" id="CHEBI:16845"/>
    </ligand>
</feature>
<dbReference type="SUPFAM" id="SSF55347">
    <property type="entry name" value="Glyceraldehyde-3-phosphate dehydrogenase-like, C-terminal domain"/>
    <property type="match status" value="1"/>
</dbReference>
<dbReference type="GO" id="GO:0019877">
    <property type="term" value="P:diaminopimelate biosynthetic process"/>
    <property type="evidence" value="ECO:0007669"/>
    <property type="project" value="UniProtKB-UniRule"/>
</dbReference>
<evidence type="ECO:0000256" key="12">
    <source>
        <dbReference type="ARBA" id="ARBA00049396"/>
    </source>
</evidence>
<keyword evidence="4 13" id="KW-0521">NADP</keyword>
<feature type="binding site" evidence="13">
    <location>
        <begin position="102"/>
        <end position="104"/>
    </location>
    <ligand>
        <name>NAD(+)</name>
        <dbReference type="ChEBI" id="CHEBI:57540"/>
    </ligand>
</feature>
<feature type="active site" description="Proton donor/acceptor" evidence="13">
    <location>
        <position position="159"/>
    </location>
</feature>
<dbReference type="Gene3D" id="3.40.50.720">
    <property type="entry name" value="NAD(P)-binding Rossmann-like Domain"/>
    <property type="match status" value="1"/>
</dbReference>
<dbReference type="GO" id="GO:0016726">
    <property type="term" value="F:oxidoreductase activity, acting on CH or CH2 groups, NAD or NADP as acceptor"/>
    <property type="evidence" value="ECO:0007669"/>
    <property type="project" value="UniProtKB-UniRule"/>
</dbReference>
<dbReference type="GO" id="GO:0005829">
    <property type="term" value="C:cytosol"/>
    <property type="evidence" value="ECO:0007669"/>
    <property type="project" value="TreeGrafter"/>
</dbReference>
<evidence type="ECO:0000259" key="15">
    <source>
        <dbReference type="Pfam" id="PF05173"/>
    </source>
</evidence>
<sequence>MNNQNLKIAVTGALGRMGSLLIKEILKKKNIILSLAIVKNKSSVLHFRKQLCIKNKNVNFIICDSLKHQNKKFDILIDFSQPSASMKYLEYCVQHNKHLIIGTTGFNTIENETIKLASKKISIIQSSNFSIGINLIFNLLKDVTSIMSNNSDIEIIESHHRNKVDAPSGTAIEMGKIISKIMKIELDNNSIYHRVGNVGVRPNKKIGFSSIRAGNIIGEHTVMFANNDEEVLITHKAINRLSFIKGVIKAALWLPSQKNGLFNMKHVLNIQ</sequence>
<proteinExistence type="inferred from homology"/>
<comment type="function">
    <text evidence="13">Catalyzes the conversion of 4-hydroxy-tetrahydrodipicolinate (HTPA) to tetrahydrodipicolinate.</text>
</comment>
<comment type="similarity">
    <text evidence="1 13">Belongs to the DapB family.</text>
</comment>
<comment type="pathway">
    <text evidence="9 13">Amino-acid biosynthesis; L-lysine biosynthesis via DAP pathway; (S)-tetrahydrodipicolinate from L-aspartate: step 4/4.</text>
</comment>
<evidence type="ECO:0000256" key="8">
    <source>
        <dbReference type="ARBA" id="ARBA00023154"/>
    </source>
</evidence>
<dbReference type="UniPathway" id="UPA00034">
    <property type="reaction ID" value="UER00018"/>
</dbReference>
<name>A0A455T9X5_9GAMM</name>
<dbReference type="OrthoDB" id="9790352at2"/>
<evidence type="ECO:0000256" key="13">
    <source>
        <dbReference type="HAMAP-Rule" id="MF_00102"/>
    </source>
</evidence>